<dbReference type="EMBL" id="GL732693">
    <property type="protein sequence ID" value="EFX66839.1"/>
    <property type="molecule type" value="Genomic_DNA"/>
</dbReference>
<name>E9HN41_DAPPU</name>
<keyword evidence="3" id="KW-1185">Reference proteome</keyword>
<proteinExistence type="predicted"/>
<feature type="region of interest" description="Disordered" evidence="1">
    <location>
        <begin position="1"/>
        <end position="84"/>
    </location>
</feature>
<dbReference type="KEGG" id="dpx:DAPPUDRAFT_262500"/>
<evidence type="ECO:0000313" key="3">
    <source>
        <dbReference type="Proteomes" id="UP000000305"/>
    </source>
</evidence>
<feature type="region of interest" description="Disordered" evidence="1">
    <location>
        <begin position="162"/>
        <end position="181"/>
    </location>
</feature>
<sequence>MPAPLKNSQVQTSQEHQDNADQFMQTNPLINSTESTSMTDPQLQQQAWTPRPLAPVHTSTYDPPKQQTHHASSPRFPAFTNHASHQPTGSIVYADLSIARATPLQPNQNEMSPTEYAVLQFMSGGQEVQPFKPILSDLVYADVDDKDYGPTYYKKASILQASEKKAQAQGLPVRPTRETRL</sequence>
<evidence type="ECO:0000313" key="2">
    <source>
        <dbReference type="EMBL" id="EFX66839.1"/>
    </source>
</evidence>
<dbReference type="HOGENOM" id="CLU_127851_0_0_1"/>
<organism evidence="2 3">
    <name type="scientific">Daphnia pulex</name>
    <name type="common">Water flea</name>
    <dbReference type="NCBI Taxonomy" id="6669"/>
    <lineage>
        <taxon>Eukaryota</taxon>
        <taxon>Metazoa</taxon>
        <taxon>Ecdysozoa</taxon>
        <taxon>Arthropoda</taxon>
        <taxon>Crustacea</taxon>
        <taxon>Branchiopoda</taxon>
        <taxon>Diplostraca</taxon>
        <taxon>Cladocera</taxon>
        <taxon>Anomopoda</taxon>
        <taxon>Daphniidae</taxon>
        <taxon>Daphnia</taxon>
    </lineage>
</organism>
<reference evidence="2 3" key="1">
    <citation type="journal article" date="2011" name="Science">
        <title>The ecoresponsive genome of Daphnia pulex.</title>
        <authorList>
            <person name="Colbourne J.K."/>
            <person name="Pfrender M.E."/>
            <person name="Gilbert D."/>
            <person name="Thomas W.K."/>
            <person name="Tucker A."/>
            <person name="Oakley T.H."/>
            <person name="Tokishita S."/>
            <person name="Aerts A."/>
            <person name="Arnold G.J."/>
            <person name="Basu M.K."/>
            <person name="Bauer D.J."/>
            <person name="Caceres C.E."/>
            <person name="Carmel L."/>
            <person name="Casola C."/>
            <person name="Choi J.H."/>
            <person name="Detter J.C."/>
            <person name="Dong Q."/>
            <person name="Dusheyko S."/>
            <person name="Eads B.D."/>
            <person name="Frohlich T."/>
            <person name="Geiler-Samerotte K.A."/>
            <person name="Gerlach D."/>
            <person name="Hatcher P."/>
            <person name="Jogdeo S."/>
            <person name="Krijgsveld J."/>
            <person name="Kriventseva E.V."/>
            <person name="Kultz D."/>
            <person name="Laforsch C."/>
            <person name="Lindquist E."/>
            <person name="Lopez J."/>
            <person name="Manak J.R."/>
            <person name="Muller J."/>
            <person name="Pangilinan J."/>
            <person name="Patwardhan R.P."/>
            <person name="Pitluck S."/>
            <person name="Pritham E.J."/>
            <person name="Rechtsteiner A."/>
            <person name="Rho M."/>
            <person name="Rogozin I.B."/>
            <person name="Sakarya O."/>
            <person name="Salamov A."/>
            <person name="Schaack S."/>
            <person name="Shapiro H."/>
            <person name="Shiga Y."/>
            <person name="Skalitzky C."/>
            <person name="Smith Z."/>
            <person name="Souvorov A."/>
            <person name="Sung W."/>
            <person name="Tang Z."/>
            <person name="Tsuchiya D."/>
            <person name="Tu H."/>
            <person name="Vos H."/>
            <person name="Wang M."/>
            <person name="Wolf Y.I."/>
            <person name="Yamagata H."/>
            <person name="Yamada T."/>
            <person name="Ye Y."/>
            <person name="Shaw J.R."/>
            <person name="Andrews J."/>
            <person name="Crease T.J."/>
            <person name="Tang H."/>
            <person name="Lucas S.M."/>
            <person name="Robertson H.M."/>
            <person name="Bork P."/>
            <person name="Koonin E.V."/>
            <person name="Zdobnov E.M."/>
            <person name="Grigoriev I.V."/>
            <person name="Lynch M."/>
            <person name="Boore J.L."/>
        </authorList>
    </citation>
    <scope>NUCLEOTIDE SEQUENCE [LARGE SCALE GENOMIC DNA]</scope>
</reference>
<feature type="compositionally biased region" description="Polar residues" evidence="1">
    <location>
        <begin position="57"/>
        <end position="71"/>
    </location>
</feature>
<accession>E9HN41</accession>
<gene>
    <name evidence="2" type="ORF">DAPPUDRAFT_262500</name>
</gene>
<dbReference type="AlphaFoldDB" id="E9HN41"/>
<dbReference type="Proteomes" id="UP000000305">
    <property type="component" value="Unassembled WGS sequence"/>
</dbReference>
<dbReference type="OrthoDB" id="6106100at2759"/>
<protein>
    <submittedName>
        <fullName evidence="2">Uncharacterized protein</fullName>
    </submittedName>
</protein>
<feature type="compositionally biased region" description="Polar residues" evidence="1">
    <location>
        <begin position="1"/>
        <end position="48"/>
    </location>
</feature>
<evidence type="ECO:0000256" key="1">
    <source>
        <dbReference type="SAM" id="MobiDB-lite"/>
    </source>
</evidence>
<dbReference type="InParanoid" id="E9HN41"/>